<reference evidence="1 2" key="1">
    <citation type="journal article" date="2015" name="Genome Biol. Evol.">
        <title>The genome of winter moth (Operophtera brumata) provides a genomic perspective on sexual dimorphism and phenology.</title>
        <authorList>
            <person name="Derks M.F."/>
            <person name="Smit S."/>
            <person name="Salis L."/>
            <person name="Schijlen E."/>
            <person name="Bossers A."/>
            <person name="Mateman C."/>
            <person name="Pijl A.S."/>
            <person name="de Ridder D."/>
            <person name="Groenen M.A."/>
            <person name="Visser M.E."/>
            <person name="Megens H.J."/>
        </authorList>
    </citation>
    <scope>NUCLEOTIDE SEQUENCE [LARGE SCALE GENOMIC DNA]</scope>
    <source>
        <strain evidence="1">WM2013NL</strain>
        <tissue evidence="1">Head and thorax</tissue>
    </source>
</reference>
<keyword evidence="1" id="KW-0347">Helicase</keyword>
<keyword evidence="1" id="KW-0067">ATP-binding</keyword>
<evidence type="ECO:0000313" key="1">
    <source>
        <dbReference type="EMBL" id="KOB67884.1"/>
    </source>
</evidence>
<gene>
    <name evidence="1" type="ORF">OBRU01_19148</name>
</gene>
<dbReference type="AlphaFoldDB" id="A0A0L7KXX3"/>
<dbReference type="GO" id="GO:0004386">
    <property type="term" value="F:helicase activity"/>
    <property type="evidence" value="ECO:0007669"/>
    <property type="project" value="UniProtKB-KW"/>
</dbReference>
<proteinExistence type="predicted"/>
<dbReference type="EMBL" id="JTDY01004674">
    <property type="protein sequence ID" value="KOB67884.1"/>
    <property type="molecule type" value="Genomic_DNA"/>
</dbReference>
<sequence>MRRKNGGCDVTNGPEGEAKVRRDWKPFEETWYWQTQFQDTAKKTNLAEADIRFCDYKPIRPYCKMQDPVQWYSAFNTCVHTIQADRFGYLPGFHTGSRYEAVGYGNARCAM</sequence>
<accession>A0A0L7KXX3</accession>
<keyword evidence="1" id="KW-0547">Nucleotide-binding</keyword>
<dbReference type="Proteomes" id="UP000037510">
    <property type="component" value="Unassembled WGS sequence"/>
</dbReference>
<keyword evidence="2" id="KW-1185">Reference proteome</keyword>
<protein>
    <submittedName>
        <fullName evidence="1">Putative ATP-dependent DNA helicase</fullName>
    </submittedName>
</protein>
<keyword evidence="1" id="KW-0378">Hydrolase</keyword>
<comment type="caution">
    <text evidence="1">The sequence shown here is derived from an EMBL/GenBank/DDBJ whole genome shotgun (WGS) entry which is preliminary data.</text>
</comment>
<organism evidence="1 2">
    <name type="scientific">Operophtera brumata</name>
    <name type="common">Winter moth</name>
    <name type="synonym">Phalaena brumata</name>
    <dbReference type="NCBI Taxonomy" id="104452"/>
    <lineage>
        <taxon>Eukaryota</taxon>
        <taxon>Metazoa</taxon>
        <taxon>Ecdysozoa</taxon>
        <taxon>Arthropoda</taxon>
        <taxon>Hexapoda</taxon>
        <taxon>Insecta</taxon>
        <taxon>Pterygota</taxon>
        <taxon>Neoptera</taxon>
        <taxon>Endopterygota</taxon>
        <taxon>Lepidoptera</taxon>
        <taxon>Glossata</taxon>
        <taxon>Ditrysia</taxon>
        <taxon>Geometroidea</taxon>
        <taxon>Geometridae</taxon>
        <taxon>Larentiinae</taxon>
        <taxon>Operophtera</taxon>
    </lineage>
</organism>
<name>A0A0L7KXX3_OPEBR</name>
<evidence type="ECO:0000313" key="2">
    <source>
        <dbReference type="Proteomes" id="UP000037510"/>
    </source>
</evidence>